<proteinExistence type="predicted"/>
<dbReference type="Proteomes" id="UP001316803">
    <property type="component" value="Unassembled WGS sequence"/>
</dbReference>
<sequence length="111" mass="12855">MCWAIEYVCRCGHTTSLTRDSLGRTKGSKIINCIVAETNPLRCYKMQKEIKKRDPYWLSHDCIDCVDAYEAKMGRMRSQVRSNAQKLRDEFGLPEPGRGMRNRNAHMDVGR</sequence>
<accession>A0AAN8IA02</accession>
<feature type="region of interest" description="Disordered" evidence="1">
    <location>
        <begin position="88"/>
        <end position="111"/>
    </location>
</feature>
<protein>
    <submittedName>
        <fullName evidence="2">Uncharacterized protein</fullName>
    </submittedName>
</protein>
<reference evidence="2 3" key="1">
    <citation type="submission" date="2022-12" db="EMBL/GenBank/DDBJ databases">
        <title>Genomic features and morphological characterization of a novel Knufia sp. strain isolated from spacecraft assembly facility.</title>
        <authorList>
            <person name="Teixeira M."/>
            <person name="Chander A.M."/>
            <person name="Stajich J.E."/>
            <person name="Venkateswaran K."/>
        </authorList>
    </citation>
    <scope>NUCLEOTIDE SEQUENCE [LARGE SCALE GENOMIC DNA]</scope>
    <source>
        <strain evidence="2 3">FJI-L2-BK-P2</strain>
    </source>
</reference>
<name>A0AAN8IA02_9EURO</name>
<evidence type="ECO:0000313" key="3">
    <source>
        <dbReference type="Proteomes" id="UP001316803"/>
    </source>
</evidence>
<dbReference type="EMBL" id="JAKLMC020000005">
    <property type="protein sequence ID" value="KAK5956046.1"/>
    <property type="molecule type" value="Genomic_DNA"/>
</dbReference>
<organism evidence="2 3">
    <name type="scientific">Knufia fluminis</name>
    <dbReference type="NCBI Taxonomy" id="191047"/>
    <lineage>
        <taxon>Eukaryota</taxon>
        <taxon>Fungi</taxon>
        <taxon>Dikarya</taxon>
        <taxon>Ascomycota</taxon>
        <taxon>Pezizomycotina</taxon>
        <taxon>Eurotiomycetes</taxon>
        <taxon>Chaetothyriomycetidae</taxon>
        <taxon>Chaetothyriales</taxon>
        <taxon>Trichomeriaceae</taxon>
        <taxon>Knufia</taxon>
    </lineage>
</organism>
<keyword evidence="3" id="KW-1185">Reference proteome</keyword>
<gene>
    <name evidence="2" type="ORF">OHC33_002619</name>
</gene>
<evidence type="ECO:0000313" key="2">
    <source>
        <dbReference type="EMBL" id="KAK5956046.1"/>
    </source>
</evidence>
<evidence type="ECO:0000256" key="1">
    <source>
        <dbReference type="SAM" id="MobiDB-lite"/>
    </source>
</evidence>
<comment type="caution">
    <text evidence="2">The sequence shown here is derived from an EMBL/GenBank/DDBJ whole genome shotgun (WGS) entry which is preliminary data.</text>
</comment>
<dbReference type="AlphaFoldDB" id="A0AAN8IA02"/>